<feature type="compositionally biased region" description="Low complexity" evidence="1">
    <location>
        <begin position="250"/>
        <end position="266"/>
    </location>
</feature>
<evidence type="ECO:0000259" key="2">
    <source>
        <dbReference type="Pfam" id="PF13254"/>
    </source>
</evidence>
<dbReference type="Pfam" id="PF13254">
    <property type="entry name" value="DUF4045"/>
    <property type="match status" value="1"/>
</dbReference>
<feature type="domain" description="DUF4045" evidence="2">
    <location>
        <begin position="2"/>
        <end position="659"/>
    </location>
</feature>
<dbReference type="SUPFAM" id="SSF55753">
    <property type="entry name" value="Actin depolymerizing proteins"/>
    <property type="match status" value="3"/>
</dbReference>
<dbReference type="InterPro" id="IPR057226">
    <property type="entry name" value="DUF7904"/>
</dbReference>
<gene>
    <name evidence="4" type="ORF">CLO192961_LOCUS318777</name>
</gene>
<feature type="compositionally biased region" description="Polar residues" evidence="1">
    <location>
        <begin position="867"/>
        <end position="893"/>
    </location>
</feature>
<dbReference type="SMART" id="SM00262">
    <property type="entry name" value="GEL"/>
    <property type="match status" value="3"/>
</dbReference>
<feature type="compositionally biased region" description="Basic residues" evidence="1">
    <location>
        <begin position="812"/>
        <end position="823"/>
    </location>
</feature>
<comment type="caution">
    <text evidence="4">The sequence shown here is derived from an EMBL/GenBank/DDBJ whole genome shotgun (WGS) entry which is preliminary data.</text>
</comment>
<dbReference type="EMBL" id="CABFNS010000838">
    <property type="protein sequence ID" value="VUC32014.1"/>
    <property type="molecule type" value="Genomic_DNA"/>
</dbReference>
<proteinExistence type="predicted"/>
<sequence>MSDEVSQFLEQVERLRGQQADEDEARAREHEEYLAAKRERQARREERARSISPQKSSPANTPSPRSSRQIARLPESSKLDSPTSKPIHSPHEQFSEPEVKSPPPMDFPSSTSPTKENEGPGSFETGKPASEQKPSNRGSGLSWQKRPTSRNGPGGPRPLSMVATQNATQKSLVGSPASPEAQSATEESFSREQIAQSLGSKDPAWFRQTADRGLNSAAYRKNQVEDDERADPSSVKSQLPGMYAEPTKESASNASSPIRRSIASPPTLNPPRFEKPAEGSSSPTNHTRSPSGSPTRSTSPTKGMGGFVQSAMMKRSDSVKRWSVQSPPGLARGNTLASNRPGHARDTSISSSNPTARARGNSATPSSSVPVSPHDENDNSNDATPRPSGTDTAIESKPDLGEGQDQPLPISPSRTMDPRRWSPTKGSWLESALNKPESPKPQQKPNNSSQPAWMAELNKNKSERAGPGHKHQVSIGGLMRSTPMGDAAKPNTTGLGGIYSPPPGGNRPTFGHRPQPSISKPVLEPGASKDEIDEVDSSEAAQVEQQATGNTDLKQTTTPRSLTSPPPLKPKPETPPKKDFRTNLKQRPVQEGPKGTDELEFRRAFGSLRKAKTQNYVAPDELKSNILRGKAALNLTGGPQKSEIKDEFKDAILKKKDDFKKAQLEGKGVTRTSSIDSAQPVPEGLARRAELGRPPIGLKKEPVPLPSRSPKIGGTDPKSPPASVPLGSSSPELKQSPAETKVKEETPVAPKIQGRVGGSKLANRFNPALAGMLARGPPPMATDGGNTSRESGRETQEAAEPTKPGPQLTHMTKGRARGPKRKAPSTAAPSQKAPASTPSAETVTKPSKIDVPPATLSPISPDREEPSSSNIGLGLNNTASTVSSPPLSIQQQVAAKASLRGKISPPELRNTAVLSKPAGVDAVQSPPFRRQTASPEKETARPLSPLKPHKTGGDVSQPGSPKKLDAKRMSKFLDDSSLSSPKPETPRDSWKLGHQRTGSRSPVKRFEAPSSPFKQDEALFSPVRRNETPITPAKREGLSSPPVKKEETPRVRNESSFKSIGQESPSSLPKREDLPSPQLKRDESPRLRNESSFKPAGQVAPLKLPPRNSPSPGPKPLVFNPTSPESSVRSARPLPNPPSRLVSPTKVPTPLPSPSKQTTEVSLLLTDFFGPNRPSSECQVDATSVITQRQEVGAKVDTLGARMFQITGDGKKRPVDPQFGRTLFEREMYIVAHDFKDASGRPASETYFWAGDEVPESTIEDAQLFAAREARALGGKLVKLRQGKESIRFLQALGDVIITRRGSSGKFDSLAPCMLCGRRYMGEVVFDEVDFAMASLCAGFPFVVSSGGNCYVWQGKGSTVDEVSCAKLVGMEITITGDLTALEEGNEPESFWRLFESGTKPHSADHWRLKPNYDKYSARLFCSDAESRQQIFEISPFSQADLSPFSIYVLDAFFEMYVIVGSKAQSQFTSFRNGLSFAQDYAILAASIEDRPFIPVSTVVLEGAPRDLKRVFRKWEDEKSPTVMNQLPAAGLRRGRSLRVVSLTQALLALQQ</sequence>
<dbReference type="PANTHER" id="PTHR11977">
    <property type="entry name" value="VILLIN"/>
    <property type="match status" value="1"/>
</dbReference>
<name>A0ABY6UPT4_BIOOC</name>
<accession>A0ABY6UPT4</accession>
<dbReference type="PANTHER" id="PTHR11977:SF133">
    <property type="entry name" value="DUF4045 DOMAIN-CONTAINING PROTEIN"/>
    <property type="match status" value="1"/>
</dbReference>
<feature type="compositionally biased region" description="Pro residues" evidence="1">
    <location>
        <begin position="1103"/>
        <end position="1115"/>
    </location>
</feature>
<evidence type="ECO:0000259" key="3">
    <source>
        <dbReference type="Pfam" id="PF25480"/>
    </source>
</evidence>
<feature type="compositionally biased region" description="Polar residues" evidence="1">
    <location>
        <begin position="51"/>
        <end position="69"/>
    </location>
</feature>
<dbReference type="InterPro" id="IPR025118">
    <property type="entry name" value="DUF4045"/>
</dbReference>
<feature type="compositionally biased region" description="Basic and acidic residues" evidence="1">
    <location>
        <begin position="570"/>
        <end position="582"/>
    </location>
</feature>
<reference evidence="4 5" key="1">
    <citation type="submission" date="2019-06" db="EMBL/GenBank/DDBJ databases">
        <authorList>
            <person name="Broberg M."/>
        </authorList>
    </citation>
    <scope>NUCLEOTIDE SEQUENCE [LARGE SCALE GENOMIC DNA]</scope>
</reference>
<evidence type="ECO:0000313" key="5">
    <source>
        <dbReference type="Proteomes" id="UP000766486"/>
    </source>
</evidence>
<feature type="compositionally biased region" description="Polar residues" evidence="1">
    <location>
        <begin position="162"/>
        <end position="172"/>
    </location>
</feature>
<evidence type="ECO:0008006" key="6">
    <source>
        <dbReference type="Google" id="ProtNLM"/>
    </source>
</evidence>
<feature type="region of interest" description="Disordered" evidence="1">
    <location>
        <begin position="659"/>
        <end position="1159"/>
    </location>
</feature>
<organism evidence="4 5">
    <name type="scientific">Bionectria ochroleuca</name>
    <name type="common">Gliocladium roseum</name>
    <dbReference type="NCBI Taxonomy" id="29856"/>
    <lineage>
        <taxon>Eukaryota</taxon>
        <taxon>Fungi</taxon>
        <taxon>Dikarya</taxon>
        <taxon>Ascomycota</taxon>
        <taxon>Pezizomycotina</taxon>
        <taxon>Sordariomycetes</taxon>
        <taxon>Hypocreomycetidae</taxon>
        <taxon>Hypocreales</taxon>
        <taxon>Bionectriaceae</taxon>
        <taxon>Clonostachys</taxon>
    </lineage>
</organism>
<dbReference type="InterPro" id="IPR029006">
    <property type="entry name" value="ADF-H/Gelsolin-like_dom_sf"/>
</dbReference>
<feature type="compositionally biased region" description="Polar residues" evidence="1">
    <location>
        <begin position="1056"/>
        <end position="1067"/>
    </location>
</feature>
<feature type="region of interest" description="Disordered" evidence="1">
    <location>
        <begin position="1"/>
        <end position="598"/>
    </location>
</feature>
<feature type="compositionally biased region" description="Basic and acidic residues" evidence="1">
    <location>
        <begin position="962"/>
        <end position="974"/>
    </location>
</feature>
<feature type="compositionally biased region" description="Polar residues" evidence="1">
    <location>
        <begin position="440"/>
        <end position="451"/>
    </location>
</feature>
<evidence type="ECO:0000313" key="4">
    <source>
        <dbReference type="EMBL" id="VUC32014.1"/>
    </source>
</evidence>
<feature type="compositionally biased region" description="Polar residues" evidence="1">
    <location>
        <begin position="132"/>
        <end position="151"/>
    </location>
</feature>
<feature type="compositionally biased region" description="Basic and acidic residues" evidence="1">
    <location>
        <begin position="1033"/>
        <end position="1055"/>
    </location>
</feature>
<dbReference type="Proteomes" id="UP000766486">
    <property type="component" value="Unassembled WGS sequence"/>
</dbReference>
<dbReference type="InterPro" id="IPR007122">
    <property type="entry name" value="Villin/Gelsolin"/>
</dbReference>
<dbReference type="Gene3D" id="3.40.20.10">
    <property type="entry name" value="Severin"/>
    <property type="match status" value="3"/>
</dbReference>
<feature type="compositionally biased region" description="Basic and acidic residues" evidence="1">
    <location>
        <begin position="1069"/>
        <end position="1091"/>
    </location>
</feature>
<dbReference type="Pfam" id="PF25480">
    <property type="entry name" value="DUF7904"/>
    <property type="match status" value="1"/>
</dbReference>
<feature type="compositionally biased region" description="Low complexity" evidence="1">
    <location>
        <begin position="287"/>
        <end position="301"/>
    </location>
</feature>
<feature type="compositionally biased region" description="Polar residues" evidence="1">
    <location>
        <begin position="380"/>
        <end position="393"/>
    </location>
</feature>
<protein>
    <recommendedName>
        <fullName evidence="6">DUF4045 domain-containing protein</fullName>
    </recommendedName>
</protein>
<evidence type="ECO:0000256" key="1">
    <source>
        <dbReference type="SAM" id="MobiDB-lite"/>
    </source>
</evidence>
<feature type="compositionally biased region" description="Polar residues" evidence="1">
    <location>
        <begin position="180"/>
        <end position="199"/>
    </location>
</feature>
<feature type="compositionally biased region" description="Polar residues" evidence="1">
    <location>
        <begin position="539"/>
        <end position="555"/>
    </location>
</feature>
<feature type="domain" description="DUF7904" evidence="3">
    <location>
        <begin position="1203"/>
        <end position="1301"/>
    </location>
</feature>
<feature type="compositionally biased region" description="Basic and acidic residues" evidence="1">
    <location>
        <begin position="89"/>
        <end position="99"/>
    </location>
</feature>
<feature type="compositionally biased region" description="Polar residues" evidence="1">
    <location>
        <begin position="827"/>
        <end position="845"/>
    </location>
</feature>
<feature type="compositionally biased region" description="Polar residues" evidence="1">
    <location>
        <begin position="1120"/>
        <end position="1129"/>
    </location>
</feature>
<feature type="compositionally biased region" description="Basic and acidic residues" evidence="1">
    <location>
        <begin position="25"/>
        <end position="49"/>
    </location>
</feature>
<keyword evidence="5" id="KW-1185">Reference proteome</keyword>